<reference evidence="2 3" key="1">
    <citation type="submission" date="2013-11" db="EMBL/GenBank/DDBJ databases">
        <title>The Genome Sequence of Phytophthora parasitica P10297.</title>
        <authorList>
            <consortium name="The Broad Institute Genomics Platform"/>
            <person name="Russ C."/>
            <person name="Tyler B."/>
            <person name="Panabieres F."/>
            <person name="Shan W."/>
            <person name="Tripathy S."/>
            <person name="Grunwald N."/>
            <person name="Machado M."/>
            <person name="Johnson C.S."/>
            <person name="Walker B."/>
            <person name="Young S.K."/>
            <person name="Zeng Q."/>
            <person name="Gargeya S."/>
            <person name="Fitzgerald M."/>
            <person name="Haas B."/>
            <person name="Abouelleil A."/>
            <person name="Allen A.W."/>
            <person name="Alvarado L."/>
            <person name="Arachchi H.M."/>
            <person name="Berlin A.M."/>
            <person name="Chapman S.B."/>
            <person name="Gainer-Dewar J."/>
            <person name="Goldberg J."/>
            <person name="Griggs A."/>
            <person name="Gujja S."/>
            <person name="Hansen M."/>
            <person name="Howarth C."/>
            <person name="Imamovic A."/>
            <person name="Ireland A."/>
            <person name="Larimer J."/>
            <person name="McCowan C."/>
            <person name="Murphy C."/>
            <person name="Pearson M."/>
            <person name="Poon T.W."/>
            <person name="Priest M."/>
            <person name="Roberts A."/>
            <person name="Saif S."/>
            <person name="Shea T."/>
            <person name="Sisk P."/>
            <person name="Sykes S."/>
            <person name="Wortman J."/>
            <person name="Nusbaum C."/>
            <person name="Birren B."/>
        </authorList>
    </citation>
    <scope>NUCLEOTIDE SEQUENCE [LARGE SCALE GENOMIC DNA]</scope>
    <source>
        <strain evidence="2 3">P10297</strain>
    </source>
</reference>
<sequence length="146" mass="15710">MRLAAQHMRKSHPTDLAAMLASPEPEPEERPMKRIKVAKPLPNKQKDVETTEAKLAALHEMFVELMHAQTKTAVKTCESKAVVTDAVMGRSLGNGLVVHDGAVSAAAVSAELASCVVTSESVVGSNLQRCPVPVVTVIYDPRRCLK</sequence>
<protein>
    <submittedName>
        <fullName evidence="2">Uncharacterized protein</fullName>
    </submittedName>
</protein>
<dbReference type="AlphaFoldDB" id="W2YUI4"/>
<name>W2YUI4_PHYNI</name>
<evidence type="ECO:0000256" key="1">
    <source>
        <dbReference type="SAM" id="MobiDB-lite"/>
    </source>
</evidence>
<comment type="caution">
    <text evidence="2">The sequence shown here is derived from an EMBL/GenBank/DDBJ whole genome shotgun (WGS) entry which is preliminary data.</text>
</comment>
<evidence type="ECO:0000313" key="2">
    <source>
        <dbReference type="EMBL" id="ETP38396.1"/>
    </source>
</evidence>
<evidence type="ECO:0000313" key="3">
    <source>
        <dbReference type="Proteomes" id="UP000018948"/>
    </source>
</evidence>
<feature type="region of interest" description="Disordered" evidence="1">
    <location>
        <begin position="1"/>
        <end position="31"/>
    </location>
</feature>
<proteinExistence type="predicted"/>
<gene>
    <name evidence="2" type="ORF">F442_13984</name>
</gene>
<accession>W2YUI4</accession>
<dbReference type="Proteomes" id="UP000018948">
    <property type="component" value="Unassembled WGS sequence"/>
</dbReference>
<organism evidence="2 3">
    <name type="scientific">Phytophthora nicotianae P10297</name>
    <dbReference type="NCBI Taxonomy" id="1317064"/>
    <lineage>
        <taxon>Eukaryota</taxon>
        <taxon>Sar</taxon>
        <taxon>Stramenopiles</taxon>
        <taxon>Oomycota</taxon>
        <taxon>Peronosporomycetes</taxon>
        <taxon>Peronosporales</taxon>
        <taxon>Peronosporaceae</taxon>
        <taxon>Phytophthora</taxon>
    </lineage>
</organism>
<dbReference type="EMBL" id="ANIY01002919">
    <property type="protein sequence ID" value="ETP38396.1"/>
    <property type="molecule type" value="Genomic_DNA"/>
</dbReference>